<gene>
    <name evidence="2" type="ORF">BDV96DRAFT_598937</name>
</gene>
<feature type="region of interest" description="Disordered" evidence="1">
    <location>
        <begin position="1"/>
        <end position="112"/>
    </location>
</feature>
<feature type="region of interest" description="Disordered" evidence="1">
    <location>
        <begin position="401"/>
        <end position="517"/>
    </location>
</feature>
<evidence type="ECO:0000313" key="2">
    <source>
        <dbReference type="EMBL" id="KAF2116186.1"/>
    </source>
</evidence>
<feature type="region of interest" description="Disordered" evidence="1">
    <location>
        <begin position="210"/>
        <end position="229"/>
    </location>
</feature>
<reference evidence="2" key="1">
    <citation type="journal article" date="2020" name="Stud. Mycol.">
        <title>101 Dothideomycetes genomes: a test case for predicting lifestyles and emergence of pathogens.</title>
        <authorList>
            <person name="Haridas S."/>
            <person name="Albert R."/>
            <person name="Binder M."/>
            <person name="Bloem J."/>
            <person name="Labutti K."/>
            <person name="Salamov A."/>
            <person name="Andreopoulos B."/>
            <person name="Baker S."/>
            <person name="Barry K."/>
            <person name="Bills G."/>
            <person name="Bluhm B."/>
            <person name="Cannon C."/>
            <person name="Castanera R."/>
            <person name="Culley D."/>
            <person name="Daum C."/>
            <person name="Ezra D."/>
            <person name="Gonzalez J."/>
            <person name="Henrissat B."/>
            <person name="Kuo A."/>
            <person name="Liang C."/>
            <person name="Lipzen A."/>
            <person name="Lutzoni F."/>
            <person name="Magnuson J."/>
            <person name="Mondo S."/>
            <person name="Nolan M."/>
            <person name="Ohm R."/>
            <person name="Pangilinan J."/>
            <person name="Park H.-J."/>
            <person name="Ramirez L."/>
            <person name="Alfaro M."/>
            <person name="Sun H."/>
            <person name="Tritt A."/>
            <person name="Yoshinaga Y."/>
            <person name="Zwiers L.-H."/>
            <person name="Turgeon B."/>
            <person name="Goodwin S."/>
            <person name="Spatafora J."/>
            <person name="Crous P."/>
            <person name="Grigoriev I."/>
        </authorList>
    </citation>
    <scope>NUCLEOTIDE SEQUENCE</scope>
    <source>
        <strain evidence="2">CBS 627.86</strain>
    </source>
</reference>
<feature type="compositionally biased region" description="Polar residues" evidence="1">
    <location>
        <begin position="1"/>
        <end position="14"/>
    </location>
</feature>
<dbReference type="Proteomes" id="UP000799770">
    <property type="component" value="Unassembled WGS sequence"/>
</dbReference>
<feature type="compositionally biased region" description="Polar residues" evidence="1">
    <location>
        <begin position="451"/>
        <end position="461"/>
    </location>
</feature>
<dbReference type="EMBL" id="ML977321">
    <property type="protein sequence ID" value="KAF2116186.1"/>
    <property type="molecule type" value="Genomic_DNA"/>
</dbReference>
<feature type="compositionally biased region" description="Polar residues" evidence="1">
    <location>
        <begin position="590"/>
        <end position="601"/>
    </location>
</feature>
<feature type="compositionally biased region" description="Polar residues" evidence="1">
    <location>
        <begin position="540"/>
        <end position="566"/>
    </location>
</feature>
<feature type="compositionally biased region" description="Low complexity" evidence="1">
    <location>
        <begin position="41"/>
        <end position="70"/>
    </location>
</feature>
<evidence type="ECO:0000256" key="1">
    <source>
        <dbReference type="SAM" id="MobiDB-lite"/>
    </source>
</evidence>
<dbReference type="AlphaFoldDB" id="A0A6A5ZAF6"/>
<feature type="region of interest" description="Disordered" evidence="1">
    <location>
        <begin position="540"/>
        <end position="601"/>
    </location>
</feature>
<accession>A0A6A5ZAF6</accession>
<proteinExistence type="predicted"/>
<sequence length="1063" mass="116493">MSNGSDQTSRQGRTPTMGRSDGPGPSGRSSTATDQVPTLNTAFDFRSAATDTATSSPSPSLPVSTLASVSKSGTGNTTSTDGASSEKSDAQDSATSQTKSSPEEDPATHTEARNATIRELSKHFKTFNDELAKPNPYDRWFLDEEKINDLSKRYEQTLWEEADGNFRKYVSDFNVLSFAFGGFKNEPSADKTRHHWCSWLHKKFDMPRPAPLKPVKSMRKRVPRGTGVPSQASQALLFSPSSSSLSNIGASSQAQPSQSNALAGIGFPGSQNGFSVPISSPPSSEVTGDSVMDVKTSFRSLLLMLLIQLDEKMRSHPEFKPWIISDVPGRLGQVVEYELNETKDAWKGDVLELKNLFQGKVDYHKDLLEGWNEVQCRAWCSKFHVNYPKCDFPVPSPTNTLDSLIKNKTPEEKPPASPPVGAEHARGLSSATDQLNGVPSQASKDDAKAPTLQSKNTTSQDPGAAGASLMPTSSPRSAVQPGPTSQPTTIASRTLAQPSQSVSAPTFNPQTTSAESIPPISDALSASLKQFALPEFKPSSLQQIEAKSGPASNPSTPIVSNATASKESVHEDTASLPMPDRPAHSERVDSTSLPASQSSPKNNALEELLSGQLRIPAHVLSIEGGKVLVQISLDDVELLKNIRNHEEMVHNIQSGGDPALAATLDRMRATQYSLANVEDLHRDERELIECLNNLFEKRAAASREEVPLGGEALVGEFAQQEPPSQQVSTTVAENVQGIIATRKTVVGETNRGYTLHAEEPVTHIDVPEEKTLEEKPAAEKTEPGRSRDETVVRLKNGKLHLSSKVKLTMENQSLVIDAICAYLQRSSSTLNDVKQTAIYLSGLLFFKQKLEYEWRKKEALPSELLEAAEAIARDIPDILQDGGWKNQRELNQVVNAIDLCYKVITSYLGDPAPKDCTGVKAITQLLSGLWTGKEKNALDRLNSAAKDLNETPPGHSKDDSRKKAVELRKEYFDYLNKLLPKIQGWKNCLKSYLDNLHTLSEYMNSGSLRELLNEEFRRLDDDFGKIKIFFEDKDVHVYDDITFVFPEHAREEMDSALDEDGEL</sequence>
<feature type="compositionally biased region" description="Polar residues" evidence="1">
    <location>
        <begin position="470"/>
        <end position="515"/>
    </location>
</feature>
<feature type="compositionally biased region" description="Low complexity" evidence="1">
    <location>
        <begin position="18"/>
        <end position="30"/>
    </location>
</feature>
<organism evidence="2 3">
    <name type="scientific">Lophiotrema nucula</name>
    <dbReference type="NCBI Taxonomy" id="690887"/>
    <lineage>
        <taxon>Eukaryota</taxon>
        <taxon>Fungi</taxon>
        <taxon>Dikarya</taxon>
        <taxon>Ascomycota</taxon>
        <taxon>Pezizomycotina</taxon>
        <taxon>Dothideomycetes</taxon>
        <taxon>Pleosporomycetidae</taxon>
        <taxon>Pleosporales</taxon>
        <taxon>Lophiotremataceae</taxon>
        <taxon>Lophiotrema</taxon>
    </lineage>
</organism>
<feature type="compositionally biased region" description="Polar residues" evidence="1">
    <location>
        <begin position="31"/>
        <end position="40"/>
    </location>
</feature>
<keyword evidence="3" id="KW-1185">Reference proteome</keyword>
<feature type="compositionally biased region" description="Polar residues" evidence="1">
    <location>
        <begin position="429"/>
        <end position="442"/>
    </location>
</feature>
<feature type="compositionally biased region" description="Polar residues" evidence="1">
    <location>
        <begin position="91"/>
        <end position="100"/>
    </location>
</feature>
<feature type="compositionally biased region" description="Polar residues" evidence="1">
    <location>
        <begin position="71"/>
        <end position="83"/>
    </location>
</feature>
<evidence type="ECO:0000313" key="3">
    <source>
        <dbReference type="Proteomes" id="UP000799770"/>
    </source>
</evidence>
<name>A0A6A5ZAF6_9PLEO</name>
<feature type="region of interest" description="Disordered" evidence="1">
    <location>
        <begin position="763"/>
        <end position="788"/>
    </location>
</feature>
<protein>
    <submittedName>
        <fullName evidence="2">Uncharacterized protein</fullName>
    </submittedName>
</protein>